<dbReference type="Gene3D" id="3.40.430.10">
    <property type="entry name" value="Dihydrofolate Reductase, subunit A"/>
    <property type="match status" value="1"/>
</dbReference>
<dbReference type="InterPro" id="IPR001796">
    <property type="entry name" value="DHFR_dom"/>
</dbReference>
<proteinExistence type="inferred from homology"/>
<keyword evidence="6 8" id="KW-0560">Oxidoreductase</keyword>
<dbReference type="PRINTS" id="PR00070">
    <property type="entry name" value="DHFR"/>
</dbReference>
<comment type="catalytic activity">
    <reaction evidence="8">
        <text>(6S)-5,6,7,8-tetrahydrofolate + NADP(+) = 7,8-dihydrofolate + NADPH + H(+)</text>
        <dbReference type="Rhea" id="RHEA:15009"/>
        <dbReference type="ChEBI" id="CHEBI:15378"/>
        <dbReference type="ChEBI" id="CHEBI:57451"/>
        <dbReference type="ChEBI" id="CHEBI:57453"/>
        <dbReference type="ChEBI" id="CHEBI:57783"/>
        <dbReference type="ChEBI" id="CHEBI:58349"/>
        <dbReference type="EC" id="1.5.1.3"/>
    </reaction>
</comment>
<organism evidence="11 12">
    <name type="scientific">Methylomonas fluvii</name>
    <dbReference type="NCBI Taxonomy" id="1854564"/>
    <lineage>
        <taxon>Bacteria</taxon>
        <taxon>Pseudomonadati</taxon>
        <taxon>Pseudomonadota</taxon>
        <taxon>Gammaproteobacteria</taxon>
        <taxon>Methylococcales</taxon>
        <taxon>Methylococcaceae</taxon>
        <taxon>Methylomonas</taxon>
    </lineage>
</organism>
<name>A0ABR9D9H2_9GAMM</name>
<evidence type="ECO:0000256" key="9">
    <source>
        <dbReference type="RuleBase" id="RU004474"/>
    </source>
</evidence>
<dbReference type="Proteomes" id="UP000641152">
    <property type="component" value="Unassembled WGS sequence"/>
</dbReference>
<dbReference type="PANTHER" id="PTHR48069:SF3">
    <property type="entry name" value="DIHYDROFOLATE REDUCTASE"/>
    <property type="match status" value="1"/>
</dbReference>
<dbReference type="PROSITE" id="PS51330">
    <property type="entry name" value="DHFR_2"/>
    <property type="match status" value="1"/>
</dbReference>
<comment type="caution">
    <text evidence="11">The sequence shown here is derived from an EMBL/GenBank/DDBJ whole genome shotgun (WGS) entry which is preliminary data.</text>
</comment>
<feature type="domain" description="DHFR" evidence="10">
    <location>
        <begin position="2"/>
        <end position="160"/>
    </location>
</feature>
<comment type="pathway">
    <text evidence="1 8">Cofactor biosynthesis; tetrahydrofolate biosynthesis; 5,6,7,8-tetrahydrofolate from 7,8-dihydrofolate: step 1/1.</text>
</comment>
<evidence type="ECO:0000256" key="4">
    <source>
        <dbReference type="ARBA" id="ARBA00022563"/>
    </source>
</evidence>
<evidence type="ECO:0000256" key="7">
    <source>
        <dbReference type="ARBA" id="ARBA00025067"/>
    </source>
</evidence>
<keyword evidence="12" id="KW-1185">Reference proteome</keyword>
<dbReference type="EC" id="1.5.1.3" evidence="3 8"/>
<dbReference type="InterPro" id="IPR012259">
    <property type="entry name" value="DHFR"/>
</dbReference>
<evidence type="ECO:0000256" key="2">
    <source>
        <dbReference type="ARBA" id="ARBA00009539"/>
    </source>
</evidence>
<dbReference type="InterPro" id="IPR017925">
    <property type="entry name" value="DHFR_CS"/>
</dbReference>
<dbReference type="RefSeq" id="WP_192392606.1">
    <property type="nucleotide sequence ID" value="NZ_CAJHIU010000001.1"/>
</dbReference>
<dbReference type="PROSITE" id="PS00075">
    <property type="entry name" value="DHFR_1"/>
    <property type="match status" value="1"/>
</dbReference>
<evidence type="ECO:0000256" key="5">
    <source>
        <dbReference type="ARBA" id="ARBA00022857"/>
    </source>
</evidence>
<dbReference type="CDD" id="cd00209">
    <property type="entry name" value="DHFR"/>
    <property type="match status" value="1"/>
</dbReference>
<protein>
    <recommendedName>
        <fullName evidence="3 8">Dihydrofolate reductase</fullName>
        <ecNumber evidence="3 8">1.5.1.3</ecNumber>
    </recommendedName>
</protein>
<evidence type="ECO:0000313" key="12">
    <source>
        <dbReference type="Proteomes" id="UP000641152"/>
    </source>
</evidence>
<evidence type="ECO:0000256" key="8">
    <source>
        <dbReference type="PIRNR" id="PIRNR000194"/>
    </source>
</evidence>
<evidence type="ECO:0000256" key="1">
    <source>
        <dbReference type="ARBA" id="ARBA00004903"/>
    </source>
</evidence>
<dbReference type="PANTHER" id="PTHR48069">
    <property type="entry name" value="DIHYDROFOLATE REDUCTASE"/>
    <property type="match status" value="1"/>
</dbReference>
<keyword evidence="5 8" id="KW-0521">NADP</keyword>
<dbReference type="SUPFAM" id="SSF53597">
    <property type="entry name" value="Dihydrofolate reductase-like"/>
    <property type="match status" value="1"/>
</dbReference>
<sequence>MKISLIVAMASNRAIGLNGQMPWHLSADLKRFKQITMGSPILMGRKTFEAIGRPLPGRENIIISRDPSYQQPGCRVFSDIDSVLQCYLDSPELFVIGGATLYEAMLAYADYLYLTEIHKTFEGDTFFPEIEAGQWRELAREDVENDQAVDFSYSFLKLENVRAGLSGVLDFRGRSGLGVLS</sequence>
<keyword evidence="4 8" id="KW-0554">One-carbon metabolism</keyword>
<evidence type="ECO:0000256" key="6">
    <source>
        <dbReference type="ARBA" id="ARBA00023002"/>
    </source>
</evidence>
<evidence type="ECO:0000259" key="10">
    <source>
        <dbReference type="PROSITE" id="PS51330"/>
    </source>
</evidence>
<dbReference type="InterPro" id="IPR024072">
    <property type="entry name" value="DHFR-like_dom_sf"/>
</dbReference>
<dbReference type="PIRSF" id="PIRSF000194">
    <property type="entry name" value="DHFR"/>
    <property type="match status" value="1"/>
</dbReference>
<comment type="similarity">
    <text evidence="2 8 9">Belongs to the dihydrofolate reductase family.</text>
</comment>
<reference evidence="11 12" key="1">
    <citation type="submission" date="2020-09" db="EMBL/GenBank/DDBJ databases">
        <title>Methylomonas albis sp. nov. and Methylomonas fluvii sp. nov.: Two cold-adapted methanotrophs from the River Elbe and an amended description of Methylovulum psychrotolerans strain Eb1.</title>
        <authorList>
            <person name="Bussmann I.K."/>
            <person name="Klings K.-W."/>
            <person name="Warnstedt J."/>
            <person name="Hoppert M."/>
            <person name="Saborowski A."/>
            <person name="Horn F."/>
            <person name="Liebner S."/>
        </authorList>
    </citation>
    <scope>NUCLEOTIDE SEQUENCE [LARGE SCALE GENOMIC DNA]</scope>
    <source>
        <strain evidence="11 12">EbB</strain>
    </source>
</reference>
<evidence type="ECO:0000256" key="3">
    <source>
        <dbReference type="ARBA" id="ARBA00012856"/>
    </source>
</evidence>
<dbReference type="Pfam" id="PF00186">
    <property type="entry name" value="DHFR_1"/>
    <property type="match status" value="1"/>
</dbReference>
<gene>
    <name evidence="11" type="ORF">EBB_04190</name>
</gene>
<dbReference type="EMBL" id="JACXST010000001">
    <property type="protein sequence ID" value="MBD9359759.1"/>
    <property type="molecule type" value="Genomic_DNA"/>
</dbReference>
<evidence type="ECO:0000313" key="11">
    <source>
        <dbReference type="EMBL" id="MBD9359759.1"/>
    </source>
</evidence>
<comment type="function">
    <text evidence="7 8">Key enzyme in folate metabolism. Catalyzes an essential reaction for de novo glycine and purine synthesis, and for DNA precursor synthesis.</text>
</comment>
<accession>A0ABR9D9H2</accession>